<reference evidence="1 2" key="1">
    <citation type="submission" date="2023-10" db="EMBL/GenBank/DDBJ databases">
        <authorList>
            <person name="Maclean D."/>
            <person name="Macfadyen A."/>
        </authorList>
    </citation>
    <scope>NUCLEOTIDE SEQUENCE [LARGE SCALE GENOMIC DNA]</scope>
</reference>
<sequence length="118" mass="13231">MTPVVKDSVWERWEGVSRDGSLLTATSTLLWSCNDLVAVGALRTKGEVKEDCWTKTHDKSAWSCSDRVRPPSFQGVPQLIAPTVVTDHKLAILKPFSSGLTIQYIKSYSTEWCMVTLW</sequence>
<dbReference type="AlphaFoldDB" id="A0AAV1HUA9"/>
<dbReference type="Proteomes" id="UP001314263">
    <property type="component" value="Unassembled WGS sequence"/>
</dbReference>
<gene>
    <name evidence="1" type="ORF">CVIRNUC_000267</name>
</gene>
<keyword evidence="2" id="KW-1185">Reference proteome</keyword>
<accession>A0AAV1HUA9</accession>
<comment type="caution">
    <text evidence="1">The sequence shown here is derived from an EMBL/GenBank/DDBJ whole genome shotgun (WGS) entry which is preliminary data.</text>
</comment>
<name>A0AAV1HUA9_9CHLO</name>
<proteinExistence type="predicted"/>
<evidence type="ECO:0000313" key="2">
    <source>
        <dbReference type="Proteomes" id="UP001314263"/>
    </source>
</evidence>
<dbReference type="EMBL" id="CAUYUE010000001">
    <property type="protein sequence ID" value="CAK0733387.1"/>
    <property type="molecule type" value="Genomic_DNA"/>
</dbReference>
<protein>
    <submittedName>
        <fullName evidence="1">Uncharacterized protein</fullName>
    </submittedName>
</protein>
<evidence type="ECO:0000313" key="1">
    <source>
        <dbReference type="EMBL" id="CAK0733387.1"/>
    </source>
</evidence>
<organism evidence="1 2">
    <name type="scientific">Coccomyxa viridis</name>
    <dbReference type="NCBI Taxonomy" id="1274662"/>
    <lineage>
        <taxon>Eukaryota</taxon>
        <taxon>Viridiplantae</taxon>
        <taxon>Chlorophyta</taxon>
        <taxon>core chlorophytes</taxon>
        <taxon>Trebouxiophyceae</taxon>
        <taxon>Trebouxiophyceae incertae sedis</taxon>
        <taxon>Coccomyxaceae</taxon>
        <taxon>Coccomyxa</taxon>
    </lineage>
</organism>